<dbReference type="PIRSF" id="PIRSF036421">
    <property type="entry name" value="Tricorn_protease"/>
    <property type="match status" value="1"/>
</dbReference>
<feature type="region of interest" description="Disordered" evidence="10">
    <location>
        <begin position="568"/>
        <end position="588"/>
    </location>
</feature>
<reference evidence="13" key="1">
    <citation type="submission" date="2022-11" db="EMBL/GenBank/DDBJ databases">
        <title>The characterization of three novel Bacteroidetes species and genomic analysis of their roles in tidal elemental geochemical cycles.</title>
        <authorList>
            <person name="Ma K.-J."/>
        </authorList>
    </citation>
    <scope>NUCLEOTIDE SEQUENCE</scope>
    <source>
        <strain evidence="13">M415</strain>
    </source>
</reference>
<dbReference type="SUPFAM" id="SSF52096">
    <property type="entry name" value="ClpP/crotonase"/>
    <property type="match status" value="1"/>
</dbReference>
<feature type="site" description="Transition state stabilizer; via amide nitrogen" evidence="9">
    <location>
        <position position="987"/>
    </location>
</feature>
<dbReference type="InterPro" id="IPR012393">
    <property type="entry name" value="Tricorn_protease"/>
</dbReference>
<keyword evidence="4 7" id="KW-0645">Protease</keyword>
<evidence type="ECO:0000256" key="2">
    <source>
        <dbReference type="ARBA" id="ARBA00008524"/>
    </source>
</evidence>
<evidence type="ECO:0000256" key="5">
    <source>
        <dbReference type="ARBA" id="ARBA00022801"/>
    </source>
</evidence>
<dbReference type="RefSeq" id="WP_266011517.1">
    <property type="nucleotide sequence ID" value="NZ_JAPFQP010000001.1"/>
</dbReference>
<dbReference type="EC" id="3.4.21.-" evidence="7"/>
<dbReference type="InterPro" id="IPR029045">
    <property type="entry name" value="ClpP/crotonase-like_dom_sf"/>
</dbReference>
<proteinExistence type="inferred from homology"/>
<evidence type="ECO:0000256" key="4">
    <source>
        <dbReference type="ARBA" id="ARBA00022670"/>
    </source>
</evidence>
<comment type="function">
    <text evidence="7">Degrades oligopeptides.</text>
</comment>
<dbReference type="Pfam" id="PF14684">
    <property type="entry name" value="Tricorn_C1"/>
    <property type="match status" value="1"/>
</dbReference>
<evidence type="ECO:0000256" key="8">
    <source>
        <dbReference type="PIRSR" id="PIRSR036421-1"/>
    </source>
</evidence>
<evidence type="ECO:0000256" key="7">
    <source>
        <dbReference type="PIRNR" id="PIRNR036421"/>
    </source>
</evidence>
<feature type="active site" description="Nucleophile" evidence="8">
    <location>
        <position position="986"/>
    </location>
</feature>
<feature type="domain" description="Tricorn protease C1" evidence="12">
    <location>
        <begin position="707"/>
        <end position="763"/>
    </location>
</feature>
<dbReference type="Gene3D" id="3.30.750.44">
    <property type="match status" value="1"/>
</dbReference>
<dbReference type="AlphaFoldDB" id="A0AAE3MJX5"/>
<comment type="similarity">
    <text evidence="2 7">Belongs to the peptidase S41B family.</text>
</comment>
<dbReference type="InterPro" id="IPR005151">
    <property type="entry name" value="Tail-specific_protease"/>
</dbReference>
<dbReference type="Pfam" id="PF03572">
    <property type="entry name" value="Peptidase_S41"/>
    <property type="match status" value="1"/>
</dbReference>
<dbReference type="Proteomes" id="UP001207116">
    <property type="component" value="Unassembled WGS sequence"/>
</dbReference>
<evidence type="ECO:0000256" key="10">
    <source>
        <dbReference type="SAM" id="MobiDB-lite"/>
    </source>
</evidence>
<comment type="caution">
    <text evidence="13">The sequence shown here is derived from an EMBL/GenBank/DDBJ whole genome shotgun (WGS) entry which is preliminary data.</text>
</comment>
<dbReference type="GO" id="GO:0005737">
    <property type="term" value="C:cytoplasm"/>
    <property type="evidence" value="ECO:0007669"/>
    <property type="project" value="UniProtKB-SubCell"/>
</dbReference>
<dbReference type="InterPro" id="IPR011042">
    <property type="entry name" value="6-blade_b-propeller_TolB-like"/>
</dbReference>
<dbReference type="InterPro" id="IPR036034">
    <property type="entry name" value="PDZ_sf"/>
</dbReference>
<dbReference type="Gene3D" id="2.30.42.10">
    <property type="match status" value="1"/>
</dbReference>
<dbReference type="GO" id="GO:0008236">
    <property type="term" value="F:serine-type peptidase activity"/>
    <property type="evidence" value="ECO:0007669"/>
    <property type="project" value="UniProtKB-UniRule"/>
</dbReference>
<accession>A0AAE3MJX5</accession>
<feature type="active site" description="Charge relay system" evidence="8">
    <location>
        <position position="1043"/>
    </location>
</feature>
<evidence type="ECO:0000256" key="3">
    <source>
        <dbReference type="ARBA" id="ARBA00022490"/>
    </source>
</evidence>
<dbReference type="PANTHER" id="PTHR43253:SF1">
    <property type="entry name" value="TRICORN PROTEASE HOMOLOG 2-RELATED"/>
    <property type="match status" value="1"/>
</dbReference>
<evidence type="ECO:0000259" key="11">
    <source>
        <dbReference type="Pfam" id="PF03572"/>
    </source>
</evidence>
<dbReference type="Gene3D" id="2.120.10.60">
    <property type="entry name" value="Tricorn protease N-terminal domain"/>
    <property type="match status" value="2"/>
</dbReference>
<dbReference type="SUPFAM" id="SSF50156">
    <property type="entry name" value="PDZ domain-like"/>
    <property type="match status" value="1"/>
</dbReference>
<dbReference type="PANTHER" id="PTHR43253">
    <property type="entry name" value="TRICORN PROTEASE HOMOLOG 2-RELATED"/>
    <property type="match status" value="1"/>
</dbReference>
<evidence type="ECO:0000259" key="12">
    <source>
        <dbReference type="Pfam" id="PF14684"/>
    </source>
</evidence>
<comment type="subcellular location">
    <subcellularLocation>
        <location evidence="1 7">Cytoplasm</location>
    </subcellularLocation>
</comment>
<feature type="domain" description="Tail specific protease" evidence="11">
    <location>
        <begin position="898"/>
        <end position="1053"/>
    </location>
</feature>
<dbReference type="Pfam" id="PF26549">
    <property type="entry name" value="Tricorn_N"/>
    <property type="match status" value="1"/>
</dbReference>
<evidence type="ECO:0000256" key="9">
    <source>
        <dbReference type="PIRSR" id="PIRSR036421-3"/>
    </source>
</evidence>
<keyword evidence="6 7" id="KW-0720">Serine protease</keyword>
<dbReference type="Gene3D" id="2.120.10.30">
    <property type="entry name" value="TolB, C-terminal domain"/>
    <property type="match status" value="1"/>
</dbReference>
<feature type="active site" description="Charge relay system" evidence="8">
    <location>
        <position position="769"/>
    </location>
</feature>
<evidence type="ECO:0000256" key="1">
    <source>
        <dbReference type="ARBA" id="ARBA00004496"/>
    </source>
</evidence>
<dbReference type="Pfam" id="PF26550">
    <property type="entry name" value="Tricorn_2nd"/>
    <property type="match status" value="1"/>
</dbReference>
<dbReference type="SUPFAM" id="SSF69304">
    <property type="entry name" value="Tricorn protease N-terminal domain"/>
    <property type="match status" value="2"/>
</dbReference>
<dbReference type="InterPro" id="IPR028204">
    <property type="entry name" value="Tricorn_C1"/>
</dbReference>
<keyword evidence="5 7" id="KW-0378">Hydrolase</keyword>
<gene>
    <name evidence="13" type="ORF">OO016_05630</name>
</gene>
<dbReference type="EMBL" id="JAPFQP010000001">
    <property type="protein sequence ID" value="MCX2719075.1"/>
    <property type="molecule type" value="Genomic_DNA"/>
</dbReference>
<name>A0AAE3MJX5_9FLAO</name>
<dbReference type="CDD" id="cd07562">
    <property type="entry name" value="Peptidase_S41_TRI"/>
    <property type="match status" value="1"/>
</dbReference>
<evidence type="ECO:0000256" key="6">
    <source>
        <dbReference type="ARBA" id="ARBA00022825"/>
    </source>
</evidence>
<organism evidence="13 14">
    <name type="scientific">Lentiprolixibacter aurantiacus</name>
    <dbReference type="NCBI Taxonomy" id="2993939"/>
    <lineage>
        <taxon>Bacteria</taxon>
        <taxon>Pseudomonadati</taxon>
        <taxon>Bacteroidota</taxon>
        <taxon>Flavobacteriia</taxon>
        <taxon>Flavobacteriales</taxon>
        <taxon>Flavobacteriaceae</taxon>
        <taxon>Lentiprolixibacter</taxon>
    </lineage>
</organism>
<evidence type="ECO:0000313" key="14">
    <source>
        <dbReference type="Proteomes" id="UP001207116"/>
    </source>
</evidence>
<keyword evidence="3 7" id="KW-0963">Cytoplasm</keyword>
<sequence length="1078" mass="122607">MNQFLRLLIVIFFFGLNSYSQENPRWLRYPAISPDGKTILFNYKGDIYKVASAGGTAIPITLSESYEYSAVWSHDGSQIAFASDRYGNFDVFTMPVSGGEATRLTYHSTNEKPSDFSRDNKNIIFTGVRQDLHTNVQFPSGVMAELYSVPAKGGRVSQLLTSPAHDATYSPDGTKLIYHDRKGYENEWRKHHTSSVTRDIWTYDLNTGEYTKLSTFEGEDRNPVLAADNDTFYYLSEESGSFNIYKSSLSDPLRSTAITNLSDHPVRFLTVSDNGTLCFSYHGDLYTMVEGQQPQKVNLSIAFDGRQNLDKVVKVAGNFTEVSLSPNGKEFAYVFRGEVFVSSIEHGTTKRITNTPWQERSVSFSPDGRSLLYAAEVNDSWNIYTQTIKRAEEKYFFAATLLKEETIIATEAEEFQPAYSPDGKEVAYLEDRTTLKVINLDSRSSRTILPPEYNYSYSDGDMWYEWSPDNKWFLVGFGPKERIFWPEVGLIEASGKGTLRNLTQSGYRDYRPKWEMDGKMVIWLSTRQGNRTENGFISEGDVFGMFFTQEAYDKFNLSAEEFALMKEQADKEKEEEKNDEDKSSKKKKEKADEKKLLTFDWKNLIERKKKLTVHTSSASDYVLSKEGDKLYYATRFEGKDNLWETDLRTKETKLFSKIGGNIQGMERSKEGDFLLVLADGKPMKVNLNDGKSTPINTKGEMLLKRGDERAYIFEHSWRQVREKFYVPDLQGVNWEFYKKEYAPFLPYINNNYDFAEMLSEMLGELNASHTGSGYRHNPDNGDQTASLGLLYDYSHTADGLRVAEVLLGGPLDKAASRVAKGSIIESIDGVRITTELDFYQLLNRKVDQNVLLSLLNPSNGERWQEVVKPVSLGAENEMLYKRWVNTRREKTLQLSGGKLGYVHVRGMNDPSMRSVFEDALGKHIGAEALIVDTRFNGGGNLHDVLSDFLVGKKYMDIIPHGQNIGYQPWNRWIKPSIVLMGESNYSDAHLFPVAYKIKKGGKTLGMPVPGTGTFVWWETQIDPSLYFGIPMGGWKPLGQPFLENNQMEPDIRVQNEPGEMAAGRDQQLEEAVKYLLEN</sequence>
<dbReference type="GO" id="GO:0006508">
    <property type="term" value="P:proteolysis"/>
    <property type="evidence" value="ECO:0007669"/>
    <property type="project" value="UniProtKB-UniRule"/>
</dbReference>
<dbReference type="Gene3D" id="3.90.226.10">
    <property type="entry name" value="2-enoyl-CoA Hydratase, Chain A, domain 1"/>
    <property type="match status" value="1"/>
</dbReference>
<protein>
    <recommendedName>
        <fullName evidence="7">Tricorn protease homolog</fullName>
        <ecNumber evidence="7">3.4.21.-</ecNumber>
    </recommendedName>
</protein>
<dbReference type="SUPFAM" id="SSF82171">
    <property type="entry name" value="DPP6 N-terminal domain-like"/>
    <property type="match status" value="1"/>
</dbReference>
<keyword evidence="14" id="KW-1185">Reference proteome</keyword>
<evidence type="ECO:0000313" key="13">
    <source>
        <dbReference type="EMBL" id="MCX2719075.1"/>
    </source>
</evidence>